<dbReference type="AlphaFoldDB" id="A0A814B9E8"/>
<feature type="compositionally biased region" description="Polar residues" evidence="3">
    <location>
        <begin position="113"/>
        <end position="129"/>
    </location>
</feature>
<reference evidence="4" key="1">
    <citation type="submission" date="2021-02" db="EMBL/GenBank/DDBJ databases">
        <authorList>
            <person name="Nowell W R."/>
        </authorList>
    </citation>
    <scope>NUCLEOTIDE SEQUENCE</scope>
</reference>
<gene>
    <name evidence="4" type="ORF">XAT740_LOCUS9136</name>
</gene>
<dbReference type="EMBL" id="CAJNOR010000466">
    <property type="protein sequence ID" value="CAF0922890.1"/>
    <property type="molecule type" value="Genomic_DNA"/>
</dbReference>
<dbReference type="Gene3D" id="2.120.10.80">
    <property type="entry name" value="Kelch-type beta propeller"/>
    <property type="match status" value="1"/>
</dbReference>
<feature type="region of interest" description="Disordered" evidence="3">
    <location>
        <begin position="548"/>
        <end position="618"/>
    </location>
</feature>
<dbReference type="PANTHER" id="PTHR46260">
    <property type="entry name" value="RING-TYPE DOMAIN-CONTAINING PROTEIN"/>
    <property type="match status" value="1"/>
</dbReference>
<dbReference type="Proteomes" id="UP000663828">
    <property type="component" value="Unassembled WGS sequence"/>
</dbReference>
<protein>
    <submittedName>
        <fullName evidence="4">Uncharacterized protein</fullName>
    </submittedName>
</protein>
<dbReference type="InterPro" id="IPR051746">
    <property type="entry name" value="Kelch_domain_containing_8"/>
</dbReference>
<evidence type="ECO:0000313" key="4">
    <source>
        <dbReference type="EMBL" id="CAF0922890.1"/>
    </source>
</evidence>
<organism evidence="4 5">
    <name type="scientific">Adineta ricciae</name>
    <name type="common">Rotifer</name>
    <dbReference type="NCBI Taxonomy" id="249248"/>
    <lineage>
        <taxon>Eukaryota</taxon>
        <taxon>Metazoa</taxon>
        <taxon>Spiralia</taxon>
        <taxon>Gnathifera</taxon>
        <taxon>Rotifera</taxon>
        <taxon>Eurotatoria</taxon>
        <taxon>Bdelloidea</taxon>
        <taxon>Adinetida</taxon>
        <taxon>Adinetidae</taxon>
        <taxon>Adineta</taxon>
    </lineage>
</organism>
<keyword evidence="5" id="KW-1185">Reference proteome</keyword>
<accession>A0A814B9E8</accession>
<evidence type="ECO:0000313" key="5">
    <source>
        <dbReference type="Proteomes" id="UP000663828"/>
    </source>
</evidence>
<feature type="compositionally biased region" description="Polar residues" evidence="3">
    <location>
        <begin position="57"/>
        <end position="94"/>
    </location>
</feature>
<evidence type="ECO:0000256" key="1">
    <source>
        <dbReference type="ARBA" id="ARBA00022441"/>
    </source>
</evidence>
<dbReference type="Pfam" id="PF24681">
    <property type="entry name" value="Kelch_KLHDC2_KLHL20_DRC7"/>
    <property type="match status" value="1"/>
</dbReference>
<proteinExistence type="predicted"/>
<evidence type="ECO:0000256" key="2">
    <source>
        <dbReference type="ARBA" id="ARBA00022737"/>
    </source>
</evidence>
<dbReference type="SMART" id="SM00612">
    <property type="entry name" value="Kelch"/>
    <property type="match status" value="2"/>
</dbReference>
<dbReference type="PANTHER" id="PTHR46260:SF3">
    <property type="entry name" value="RING-TYPE DOMAIN-CONTAINING PROTEIN"/>
    <property type="match status" value="1"/>
</dbReference>
<feature type="region of interest" description="Disordered" evidence="3">
    <location>
        <begin position="51"/>
        <end position="151"/>
    </location>
</feature>
<dbReference type="InterPro" id="IPR006652">
    <property type="entry name" value="Kelch_1"/>
</dbReference>
<sequence>MPPINIDQSNKLREYQSIFQHYGLERSMHSYSDDELTKRVNNHLYDKNEILERNASNKKTTNAKTVSKPSRTPASARSNRSKSVSKQARSSDQGSVVRIVVPSAAKARKTKYSSKNIPKQQQRPQNLSSPKVAPHTPLHSTSSTTSTSIQKLPRFQSDIAKTVSSSPDPIGFNPMKNLSNLDLDEINMFVRNMFNNRIDSTDNSRHYRPSRIPLICPDDSDGHLAEYIKTRNHCLDLLEQYVNNIKRQHGLVRNASSDPPIFDPGISITGPHIKKDAAIVEREDSKMIKKVNDTEPRKKYALIHESMGIFIIGGYILYVNGPIQKEPTTDYLFKFTGETVKIPPLTPCRVHFGVYADTSGIYIAGGQTINNELLDDIQRLNLQTLKWEHIAKLMNPIAACGMTLDGRRIYLVGGYDIVQGQTVLLSDFTVFNLSSNDFERSNDLPTPRCRSLVFSTNRAVFCVSGLVQKHDENGNKTMQICHDILRWSLDTPSWTKISETPVLTKYHALSFNEPYLEVTKRTLHKHSDSAGATAESYYDFRTNVWTNGRAPVPTESPPSRSTTTPKKSKQPSKSKTPAKTPSKTRGNLRSGAKIDNPFMSKTARLSPDYRQSFVDNKH</sequence>
<name>A0A814B9E8_ADIRI</name>
<dbReference type="SUPFAM" id="SSF117281">
    <property type="entry name" value="Kelch motif"/>
    <property type="match status" value="1"/>
</dbReference>
<dbReference type="InterPro" id="IPR015915">
    <property type="entry name" value="Kelch-typ_b-propeller"/>
</dbReference>
<evidence type="ECO:0000256" key="3">
    <source>
        <dbReference type="SAM" id="MobiDB-lite"/>
    </source>
</evidence>
<keyword evidence="1" id="KW-0880">Kelch repeat</keyword>
<feature type="compositionally biased region" description="Low complexity" evidence="3">
    <location>
        <begin position="573"/>
        <end position="584"/>
    </location>
</feature>
<comment type="caution">
    <text evidence="4">The sequence shown here is derived from an EMBL/GenBank/DDBJ whole genome shotgun (WGS) entry which is preliminary data.</text>
</comment>
<keyword evidence="2" id="KW-0677">Repeat</keyword>